<dbReference type="Gene3D" id="1.10.10.10">
    <property type="entry name" value="Winged helix-like DNA-binding domain superfamily/Winged helix DNA-binding domain"/>
    <property type="match status" value="1"/>
</dbReference>
<dbReference type="InterPro" id="IPR000600">
    <property type="entry name" value="ROK"/>
</dbReference>
<proteinExistence type="inferred from homology"/>
<dbReference type="Pfam" id="PF00480">
    <property type="entry name" value="ROK"/>
    <property type="match status" value="1"/>
</dbReference>
<evidence type="ECO:0000313" key="3">
    <source>
        <dbReference type="Proteomes" id="UP001500620"/>
    </source>
</evidence>
<evidence type="ECO:0000256" key="1">
    <source>
        <dbReference type="ARBA" id="ARBA00006479"/>
    </source>
</evidence>
<keyword evidence="3" id="KW-1185">Reference proteome</keyword>
<comment type="similarity">
    <text evidence="1">Belongs to the ROK (NagC/XylR) family.</text>
</comment>
<dbReference type="SUPFAM" id="SSF46785">
    <property type="entry name" value="Winged helix' DNA-binding domain"/>
    <property type="match status" value="1"/>
</dbReference>
<dbReference type="PANTHER" id="PTHR18964:SF149">
    <property type="entry name" value="BIFUNCTIONAL UDP-N-ACETYLGLUCOSAMINE 2-EPIMERASE_N-ACETYLMANNOSAMINE KINASE"/>
    <property type="match status" value="1"/>
</dbReference>
<gene>
    <name evidence="2" type="ORF">GCM10022255_080310</name>
</gene>
<dbReference type="InterPro" id="IPR036388">
    <property type="entry name" value="WH-like_DNA-bd_sf"/>
</dbReference>
<dbReference type="SUPFAM" id="SSF53067">
    <property type="entry name" value="Actin-like ATPase domain"/>
    <property type="match status" value="1"/>
</dbReference>
<sequence>MAKKASVKDVRRRNRALILRQVWLGGPTSRSEVGAATGLSPATVTNLMNELLAEGTVREEGFLDSEGGRRRAIVRIAHDAGLVVGADVGETQIGVEVFDLGLNRLAARTYPFKGRRIEVAEARTAITDQVTAMLAELGVDARRVVGLGLGVPGVVQEDRQLVHAEVVGWHGADFSGFGEHLGIPAYIDNGAKSTTQAEAWFGAARDTDHAVMVLIGEGAGAGIITDGRLYRGFSSSAGEWGHTKISLDGPHCRCGRAGCVETFVGASAVLNQWRGPDETWLGRETDGVEAILTAWRDGDPAAQRAIDGLVRHLGLALSNLVNLYNPEKIIVGGWFGDRIAAELLDELQAAVRAYALDQPGGEVVLVRSQLGPAAAVLGAATLPISQLIESGAGVERLTA</sequence>
<dbReference type="Proteomes" id="UP001500620">
    <property type="component" value="Unassembled WGS sequence"/>
</dbReference>
<dbReference type="Gene3D" id="3.30.420.40">
    <property type="match status" value="2"/>
</dbReference>
<dbReference type="InterPro" id="IPR036390">
    <property type="entry name" value="WH_DNA-bd_sf"/>
</dbReference>
<name>A0ABP8DLG3_9ACTN</name>
<protein>
    <submittedName>
        <fullName evidence="2">ROK family transcriptional regulator</fullName>
    </submittedName>
</protein>
<dbReference type="EMBL" id="BAABAT010000032">
    <property type="protein sequence ID" value="GAA4258683.1"/>
    <property type="molecule type" value="Genomic_DNA"/>
</dbReference>
<accession>A0ABP8DLG3</accession>
<dbReference type="PANTHER" id="PTHR18964">
    <property type="entry name" value="ROK (REPRESSOR, ORF, KINASE) FAMILY"/>
    <property type="match status" value="1"/>
</dbReference>
<organism evidence="2 3">
    <name type="scientific">Dactylosporangium darangshiense</name>
    <dbReference type="NCBI Taxonomy" id="579108"/>
    <lineage>
        <taxon>Bacteria</taxon>
        <taxon>Bacillati</taxon>
        <taxon>Actinomycetota</taxon>
        <taxon>Actinomycetes</taxon>
        <taxon>Micromonosporales</taxon>
        <taxon>Micromonosporaceae</taxon>
        <taxon>Dactylosporangium</taxon>
    </lineage>
</organism>
<evidence type="ECO:0000313" key="2">
    <source>
        <dbReference type="EMBL" id="GAA4258683.1"/>
    </source>
</evidence>
<reference evidence="3" key="1">
    <citation type="journal article" date="2019" name="Int. J. Syst. Evol. Microbiol.">
        <title>The Global Catalogue of Microorganisms (GCM) 10K type strain sequencing project: providing services to taxonomists for standard genome sequencing and annotation.</title>
        <authorList>
            <consortium name="The Broad Institute Genomics Platform"/>
            <consortium name="The Broad Institute Genome Sequencing Center for Infectious Disease"/>
            <person name="Wu L."/>
            <person name="Ma J."/>
        </authorList>
    </citation>
    <scope>NUCLEOTIDE SEQUENCE [LARGE SCALE GENOMIC DNA]</scope>
    <source>
        <strain evidence="3">JCM 17441</strain>
    </source>
</reference>
<dbReference type="InterPro" id="IPR043129">
    <property type="entry name" value="ATPase_NBD"/>
</dbReference>
<comment type="caution">
    <text evidence="2">The sequence shown here is derived from an EMBL/GenBank/DDBJ whole genome shotgun (WGS) entry which is preliminary data.</text>
</comment>